<organism evidence="4 5">
    <name type="scientific">Sphingobium boeckii</name>
    <dbReference type="NCBI Taxonomy" id="1082345"/>
    <lineage>
        <taxon>Bacteria</taxon>
        <taxon>Pseudomonadati</taxon>
        <taxon>Pseudomonadota</taxon>
        <taxon>Alphaproteobacteria</taxon>
        <taxon>Sphingomonadales</taxon>
        <taxon>Sphingomonadaceae</taxon>
        <taxon>Sphingobium</taxon>
    </lineage>
</organism>
<keyword evidence="5" id="KW-1185">Reference proteome</keyword>
<gene>
    <name evidence="4" type="ORF">FHS49_002774</name>
</gene>
<name>A0A7W9EG61_9SPHN</name>
<protein>
    <submittedName>
        <fullName evidence="4">AcrR family transcriptional regulator</fullName>
    </submittedName>
</protein>
<dbReference type="SUPFAM" id="SSF46689">
    <property type="entry name" value="Homeodomain-like"/>
    <property type="match status" value="1"/>
</dbReference>
<evidence type="ECO:0000259" key="3">
    <source>
        <dbReference type="PROSITE" id="PS50977"/>
    </source>
</evidence>
<dbReference type="InterPro" id="IPR001647">
    <property type="entry name" value="HTH_TetR"/>
</dbReference>
<evidence type="ECO:0000256" key="2">
    <source>
        <dbReference type="PROSITE-ProRule" id="PRU00335"/>
    </source>
</evidence>
<dbReference type="Proteomes" id="UP000549617">
    <property type="component" value="Unassembled WGS sequence"/>
</dbReference>
<sequence length="248" mass="27530">MDAKAGVATTDVIEMAGRSRARTAAPAKALSHNLNGQRLGRKGRDTRDRIIAATSELLAESPVAPISLSSVARQASLGMTSLYLYFNDLTELLLAVLEPIMATAEESYVSMLRAHWEEAELGQRALEFVTAYHGFWVKHSRILHLRNSMADQQDERMLLHRVRSAQPLMRMMVEQMDGDLEAVGSPVFSMATALMTGLERVVTVTTDTALQDILHARFSSSHAHLLVAEARLLELGIRDYRTLCDRAR</sequence>
<evidence type="ECO:0000313" key="4">
    <source>
        <dbReference type="EMBL" id="MBB5686750.1"/>
    </source>
</evidence>
<comment type="caution">
    <text evidence="4">The sequence shown here is derived from an EMBL/GenBank/DDBJ whole genome shotgun (WGS) entry which is preliminary data.</text>
</comment>
<dbReference type="GO" id="GO:0003677">
    <property type="term" value="F:DNA binding"/>
    <property type="evidence" value="ECO:0007669"/>
    <property type="project" value="UniProtKB-UniRule"/>
</dbReference>
<keyword evidence="1 2" id="KW-0238">DNA-binding</keyword>
<dbReference type="PROSITE" id="PS50977">
    <property type="entry name" value="HTH_TETR_2"/>
    <property type="match status" value="1"/>
</dbReference>
<dbReference type="RefSeq" id="WP_246350710.1">
    <property type="nucleotide sequence ID" value="NZ_JACIJC010000004.1"/>
</dbReference>
<evidence type="ECO:0000313" key="5">
    <source>
        <dbReference type="Proteomes" id="UP000549617"/>
    </source>
</evidence>
<dbReference type="InterPro" id="IPR009057">
    <property type="entry name" value="Homeodomain-like_sf"/>
</dbReference>
<proteinExistence type="predicted"/>
<feature type="domain" description="HTH tetR-type" evidence="3">
    <location>
        <begin position="44"/>
        <end position="104"/>
    </location>
</feature>
<feature type="DNA-binding region" description="H-T-H motif" evidence="2">
    <location>
        <begin position="67"/>
        <end position="86"/>
    </location>
</feature>
<accession>A0A7W9EG61</accession>
<dbReference type="EMBL" id="JACIJC010000004">
    <property type="protein sequence ID" value="MBB5686750.1"/>
    <property type="molecule type" value="Genomic_DNA"/>
</dbReference>
<evidence type="ECO:0000256" key="1">
    <source>
        <dbReference type="ARBA" id="ARBA00023125"/>
    </source>
</evidence>
<dbReference type="AlphaFoldDB" id="A0A7W9EG61"/>
<reference evidence="4 5" key="1">
    <citation type="submission" date="2020-08" db="EMBL/GenBank/DDBJ databases">
        <title>Genomic Encyclopedia of Type Strains, Phase IV (KMG-IV): sequencing the most valuable type-strain genomes for metagenomic binning, comparative biology and taxonomic classification.</title>
        <authorList>
            <person name="Goeker M."/>
        </authorList>
    </citation>
    <scope>NUCLEOTIDE SEQUENCE [LARGE SCALE GENOMIC DNA]</scope>
    <source>
        <strain evidence="4 5">DSM 25079</strain>
    </source>
</reference>
<dbReference type="Gene3D" id="1.10.357.10">
    <property type="entry name" value="Tetracycline Repressor, domain 2"/>
    <property type="match status" value="1"/>
</dbReference>